<feature type="signal peptide" evidence="1">
    <location>
        <begin position="1"/>
        <end position="27"/>
    </location>
</feature>
<keyword evidence="1" id="KW-1133">Transmembrane helix</keyword>
<dbReference type="UniPathway" id="UPA00694"/>
<comment type="function">
    <text evidence="1">Binds the cellulose synthase activator, bis-(3'-5') cyclic diguanylic acid (c-di-GMP).</text>
</comment>
<accession>A0A7W4I5Q0</accession>
<dbReference type="EMBL" id="JABEQG010000018">
    <property type="protein sequence ID" value="MBB2156760.1"/>
    <property type="molecule type" value="Genomic_DNA"/>
</dbReference>
<comment type="pathway">
    <text evidence="1">Glycan metabolism; bacterial cellulose biosynthesis.</text>
</comment>
<keyword evidence="1" id="KW-0135">Cellulose biosynthesis</keyword>
<protein>
    <recommendedName>
        <fullName evidence="1">Cyclic di-GMP-binding protein</fullName>
    </recommendedName>
    <alternativeName>
        <fullName evidence="1">Cellulose synthase regulatory subunit</fullName>
    </alternativeName>
</protein>
<feature type="chain" id="PRO_5031603167" description="Cyclic di-GMP-binding protein" evidence="1">
    <location>
        <begin position="28"/>
        <end position="643"/>
    </location>
</feature>
<comment type="subcellular location">
    <subcellularLocation>
        <location evidence="1">Cell inner membrane</location>
    </subcellularLocation>
</comment>
<dbReference type="Proteomes" id="UP000550787">
    <property type="component" value="Unassembled WGS sequence"/>
</dbReference>
<comment type="subunit">
    <text evidence="1">Tightly associated with the cellulose synthase catalytic subunit.</text>
</comment>
<comment type="similarity">
    <text evidence="1">Belongs to the AcsB/BcsB family.</text>
</comment>
<keyword evidence="1" id="KW-0732">Signal</keyword>
<comment type="caution">
    <text evidence="2">The sequence shown here is derived from an EMBL/GenBank/DDBJ whole genome shotgun (WGS) entry which is preliminary data.</text>
</comment>
<keyword evidence="1" id="KW-0812">Transmembrane</keyword>
<keyword evidence="1" id="KW-0997">Cell inner membrane</keyword>
<sequence length="643" mass="68171">MRKSFIFVNFLAVFCASAYGFSSSSYAQSLTSSLYQQGLTDGVTVLNGTDAASFYIRVPADTPIAGARLRLHMAISPGLLKPSVLQVFVNGQPRDQLSIGDVDESAAERTVTIPLSARDLAAHYLAVRVSPVFVTSANPCENANVGRGYVHVLADSGVSFDTALDGLKSARGFLDMLGGTVRVWAPTPGRDAAQFQAMLAVATYLQAQGRDVTWVDGAGAADIYIGRDEDFTALNLPPLKGGALRLLRGGPGVAPRLLLSASARNMLLLRPWTDLLAADSYAASTGLPGTARTIIPLGSLGVTDSPLPISSNAEWTLSLPVDAMRRQVSSSLHLNMIVPPSLPGNPLLLHVFQNGSLRAVKALPEAGGALTENVPLVESQAATAETLRVQVVRQTSLGECAAPLAPSYVQLLPSSFLQARGITTPSGTLDGFGRTLPDQAAVYLSDDAFRMPARWMSVLAGLANGLGLNPYLLSLRTGAAVPEDGQSFIWLRDDVPAGFSSPVRFDRGRICVAESNGRVILDAPPLPGIELAAIVRRGNQRGLWLKSGGDDAPFRPLGFSAVAADLAFMDAQGQVSALDTRTADAAATGPDGAAVSYPDYQSWLDRLNSVRLWLFGAAWLVVTVVFLSIMRRLYARRSSKHDS</sequence>
<keyword evidence="1" id="KW-0472">Membrane</keyword>
<keyword evidence="1" id="KW-0973">c-di-GMP</keyword>
<dbReference type="GO" id="GO:0005886">
    <property type="term" value="C:plasma membrane"/>
    <property type="evidence" value="ECO:0007669"/>
    <property type="project" value="UniProtKB-SubCell"/>
</dbReference>
<dbReference type="Gene3D" id="2.60.120.260">
    <property type="entry name" value="Galactose-binding domain-like"/>
    <property type="match status" value="1"/>
</dbReference>
<proteinExistence type="inferred from homology"/>
<dbReference type="Pfam" id="PF03170">
    <property type="entry name" value="BcsB"/>
    <property type="match status" value="1"/>
</dbReference>
<evidence type="ECO:0000313" key="3">
    <source>
        <dbReference type="Proteomes" id="UP000550787"/>
    </source>
</evidence>
<keyword evidence="1" id="KW-1003">Cell membrane</keyword>
<reference evidence="2 3" key="1">
    <citation type="submission" date="2020-04" db="EMBL/GenBank/DDBJ databases">
        <title>Description of novel Gluconacetobacter.</title>
        <authorList>
            <person name="Sombolestani A."/>
        </authorList>
    </citation>
    <scope>NUCLEOTIDE SEQUENCE [LARGE SCALE GENOMIC DNA]</scope>
    <source>
        <strain evidence="2 3">LMG 7603</strain>
    </source>
</reference>
<dbReference type="InterPro" id="IPR018513">
    <property type="entry name" value="Cell_synthase_bac"/>
</dbReference>
<organism evidence="2 3">
    <name type="scientific">Gluconacetobacter diazotrophicus</name>
    <name type="common">Acetobacter diazotrophicus</name>
    <dbReference type="NCBI Taxonomy" id="33996"/>
    <lineage>
        <taxon>Bacteria</taxon>
        <taxon>Pseudomonadati</taxon>
        <taxon>Pseudomonadota</taxon>
        <taxon>Alphaproteobacteria</taxon>
        <taxon>Acetobacterales</taxon>
        <taxon>Acetobacteraceae</taxon>
        <taxon>Gluconacetobacter</taxon>
    </lineage>
</organism>
<dbReference type="GO" id="GO:0030244">
    <property type="term" value="P:cellulose biosynthetic process"/>
    <property type="evidence" value="ECO:0007669"/>
    <property type="project" value="UniProtKB-KW"/>
</dbReference>
<name>A0A7W4I5Q0_GLUDI</name>
<dbReference type="AlphaFoldDB" id="A0A7W4I5Q0"/>
<evidence type="ECO:0000313" key="2">
    <source>
        <dbReference type="EMBL" id="MBB2156760.1"/>
    </source>
</evidence>
<dbReference type="RefSeq" id="WP_081434748.1">
    <property type="nucleotide sequence ID" value="NZ_JABEQG010000018.1"/>
</dbReference>
<gene>
    <name evidence="2" type="ORF">HLH33_10625</name>
</gene>
<feature type="transmembrane region" description="Helical" evidence="1">
    <location>
        <begin position="612"/>
        <end position="630"/>
    </location>
</feature>
<evidence type="ECO:0000256" key="1">
    <source>
        <dbReference type="RuleBase" id="RU365021"/>
    </source>
</evidence>
<dbReference type="GO" id="GO:0006011">
    <property type="term" value="P:UDP-alpha-D-glucose metabolic process"/>
    <property type="evidence" value="ECO:0007669"/>
    <property type="project" value="InterPro"/>
</dbReference>